<dbReference type="GeneID" id="84058815"/>
<dbReference type="GO" id="GO:0006355">
    <property type="term" value="P:regulation of DNA-templated transcription"/>
    <property type="evidence" value="ECO:0007669"/>
    <property type="project" value="InterPro"/>
</dbReference>
<keyword evidence="2" id="KW-0238">DNA-binding</keyword>
<organism evidence="2 3">
    <name type="scientific">Saccharolobus islandicus (strain M.16.27)</name>
    <name type="common">Sulfolobus islandicus</name>
    <dbReference type="NCBI Taxonomy" id="427318"/>
    <lineage>
        <taxon>Archaea</taxon>
        <taxon>Thermoproteota</taxon>
        <taxon>Thermoprotei</taxon>
        <taxon>Sulfolobales</taxon>
        <taxon>Sulfolobaceae</taxon>
        <taxon>Saccharolobus</taxon>
    </lineage>
</organism>
<dbReference type="RefSeq" id="WP_012718833.1">
    <property type="nucleotide sequence ID" value="NC_012632.1"/>
</dbReference>
<dbReference type="KEGG" id="sim:M1627_1507"/>
<evidence type="ECO:0000313" key="3">
    <source>
        <dbReference type="Proteomes" id="UP000002307"/>
    </source>
</evidence>
<evidence type="ECO:0000259" key="1">
    <source>
        <dbReference type="Pfam" id="PF01402"/>
    </source>
</evidence>
<gene>
    <name evidence="2" type="ordered locus">M1627_1507</name>
</gene>
<evidence type="ECO:0000313" key="2">
    <source>
        <dbReference type="EMBL" id="ACP55389.1"/>
    </source>
</evidence>
<accession>C3N5W4</accession>
<dbReference type="Proteomes" id="UP000002307">
    <property type="component" value="Chromosome"/>
</dbReference>
<dbReference type="InterPro" id="IPR010985">
    <property type="entry name" value="Ribbon_hlx_hlx"/>
</dbReference>
<proteinExistence type="predicted"/>
<dbReference type="SUPFAM" id="SSF47598">
    <property type="entry name" value="Ribbon-helix-helix"/>
    <property type="match status" value="1"/>
</dbReference>
<protein>
    <submittedName>
        <fullName evidence="2">CopG domain protein DNA-binding domain protein</fullName>
    </submittedName>
</protein>
<sequence length="68" mass="8279">MRVITFKADEELLKQLDLYCINNKKERSEVIREAIEHYLLCERLRGRVYRRNTIIEENLQNKTAVREL</sequence>
<dbReference type="EMBL" id="CP001401">
    <property type="protein sequence ID" value="ACP55389.1"/>
    <property type="molecule type" value="Genomic_DNA"/>
</dbReference>
<dbReference type="InterPro" id="IPR013321">
    <property type="entry name" value="Arc_rbn_hlx_hlx"/>
</dbReference>
<dbReference type="Gene3D" id="1.10.1220.10">
    <property type="entry name" value="Met repressor-like"/>
    <property type="match status" value="1"/>
</dbReference>
<dbReference type="Pfam" id="PF01402">
    <property type="entry name" value="RHH_1"/>
    <property type="match status" value="1"/>
</dbReference>
<dbReference type="InterPro" id="IPR002145">
    <property type="entry name" value="CopG"/>
</dbReference>
<dbReference type="HOGENOM" id="CLU_2893429_0_0_2"/>
<dbReference type="AlphaFoldDB" id="C3N5W4"/>
<dbReference type="GO" id="GO:0003677">
    <property type="term" value="F:DNA binding"/>
    <property type="evidence" value="ECO:0007669"/>
    <property type="project" value="UniProtKB-KW"/>
</dbReference>
<feature type="domain" description="Ribbon-helix-helix protein CopG" evidence="1">
    <location>
        <begin position="3"/>
        <end position="39"/>
    </location>
</feature>
<reference evidence="2 3" key="1">
    <citation type="journal article" date="2009" name="Proc. Natl. Acad. Sci. U.S.A.">
        <title>Biogeography of the Sulfolobus islandicus pan-genome.</title>
        <authorList>
            <person name="Reno M.L."/>
            <person name="Held N.L."/>
            <person name="Fields C.J."/>
            <person name="Burke P.V."/>
            <person name="Whitaker R.J."/>
        </authorList>
    </citation>
    <scope>NUCLEOTIDE SEQUENCE [LARGE SCALE GENOMIC DNA]</scope>
    <source>
        <strain evidence="2 3">M.16.27</strain>
    </source>
</reference>
<name>C3N5W4_SACI3</name>